<proteinExistence type="predicted"/>
<protein>
    <recommendedName>
        <fullName evidence="6">Menaquinone biosynthetic enzyme MqnD</fullName>
    </recommendedName>
</protein>
<comment type="pathway">
    <text evidence="1">Quinol/quinone metabolism; menaquinone biosynthesis.</text>
</comment>
<sequence>MFYHLLHHSEFSQKYDLELNVLDIQELNELLKQGEVDFCKASFGMIPKVMGDYLVLNSGAALGHACGPILISANKNLSKADLLKSKILVPGFDTSAYSLLKAYLGDTFQAEECLFSEIMPALQRGEADAGLIIHESRFTYQDFGLHSLVDLGDWWEAEYSLPIPLGAISAKRALGDELIKEFNQALKESIQWAFANDWKTNAEFSEFICSYAKEISPDVLDSHIDLYVNQESVSLSCQAQKAIERMFSILKGRDIQSAEFLVQ</sequence>
<keyword evidence="2" id="KW-0474">Menaquinone biosynthesis</keyword>
<dbReference type="GO" id="GO:0009234">
    <property type="term" value="P:menaquinone biosynthetic process"/>
    <property type="evidence" value="ECO:0007669"/>
    <property type="project" value="UniProtKB-UniPathway"/>
</dbReference>
<keyword evidence="5" id="KW-1185">Reference proteome</keyword>
<evidence type="ECO:0000256" key="3">
    <source>
        <dbReference type="ARBA" id="ARBA00023239"/>
    </source>
</evidence>
<evidence type="ECO:0000313" key="4">
    <source>
        <dbReference type="EMBL" id="EDM29720.1"/>
    </source>
</evidence>
<dbReference type="eggNOG" id="COG2107">
    <property type="taxonomic scope" value="Bacteria"/>
</dbReference>
<comment type="caution">
    <text evidence="4">The sequence shown here is derived from an EMBL/GenBank/DDBJ whole genome shotgun (WGS) entry which is preliminary data.</text>
</comment>
<dbReference type="Proteomes" id="UP000004947">
    <property type="component" value="Unassembled WGS sequence"/>
</dbReference>
<dbReference type="Gene3D" id="3.40.190.10">
    <property type="entry name" value="Periplasmic binding protein-like II"/>
    <property type="match status" value="2"/>
</dbReference>
<dbReference type="SUPFAM" id="SSF53850">
    <property type="entry name" value="Periplasmic binding protein-like II"/>
    <property type="match status" value="1"/>
</dbReference>
<accession>A6DFZ0</accession>
<evidence type="ECO:0000256" key="2">
    <source>
        <dbReference type="ARBA" id="ARBA00022428"/>
    </source>
</evidence>
<dbReference type="EMBL" id="ABCK01000001">
    <property type="protein sequence ID" value="EDM29720.1"/>
    <property type="molecule type" value="Genomic_DNA"/>
</dbReference>
<dbReference type="STRING" id="313628.LNTAR_18258"/>
<organism evidence="4 5">
    <name type="scientific">Lentisphaera araneosa HTCC2155</name>
    <dbReference type="NCBI Taxonomy" id="313628"/>
    <lineage>
        <taxon>Bacteria</taxon>
        <taxon>Pseudomonadati</taxon>
        <taxon>Lentisphaerota</taxon>
        <taxon>Lentisphaeria</taxon>
        <taxon>Lentisphaerales</taxon>
        <taxon>Lentisphaeraceae</taxon>
        <taxon>Lentisphaera</taxon>
    </lineage>
</organism>
<dbReference type="InterPro" id="IPR030869">
    <property type="entry name" value="MqnD"/>
</dbReference>
<dbReference type="InterPro" id="IPR003773">
    <property type="entry name" value="Menaquinone_biosynth"/>
</dbReference>
<gene>
    <name evidence="4" type="ORF">LNTAR_18258</name>
</gene>
<evidence type="ECO:0008006" key="6">
    <source>
        <dbReference type="Google" id="ProtNLM"/>
    </source>
</evidence>
<dbReference type="AlphaFoldDB" id="A6DFZ0"/>
<dbReference type="PANTHER" id="PTHR37167">
    <property type="entry name" value="1,4-DIHYDROXY-6-NAPHTOATE SYNTHASE"/>
    <property type="match status" value="1"/>
</dbReference>
<dbReference type="Pfam" id="PF02621">
    <property type="entry name" value="VitK2_biosynth"/>
    <property type="match status" value="1"/>
</dbReference>
<evidence type="ECO:0000256" key="1">
    <source>
        <dbReference type="ARBA" id="ARBA00004863"/>
    </source>
</evidence>
<name>A6DFZ0_9BACT</name>
<dbReference type="UniPathway" id="UPA00079"/>
<keyword evidence="3" id="KW-0456">Lyase</keyword>
<evidence type="ECO:0000313" key="5">
    <source>
        <dbReference type="Proteomes" id="UP000004947"/>
    </source>
</evidence>
<dbReference type="GO" id="GO:0016829">
    <property type="term" value="F:lyase activity"/>
    <property type="evidence" value="ECO:0007669"/>
    <property type="project" value="UniProtKB-KW"/>
</dbReference>
<dbReference type="PANTHER" id="PTHR37167:SF1">
    <property type="entry name" value="1,4-DIHYDROXY-6-NAPHTOATE SYNTHASE"/>
    <property type="match status" value="1"/>
</dbReference>
<reference evidence="4 5" key="1">
    <citation type="journal article" date="2010" name="J. Bacteriol.">
        <title>Genome sequence of Lentisphaera araneosa HTCC2155T, the type species of the order Lentisphaerales in the phylum Lentisphaerae.</title>
        <authorList>
            <person name="Thrash J.C."/>
            <person name="Cho J.C."/>
            <person name="Vergin K.L."/>
            <person name="Morris R.M."/>
            <person name="Giovannoni S.J."/>
        </authorList>
    </citation>
    <scope>NUCLEOTIDE SEQUENCE [LARGE SCALE GENOMIC DNA]</scope>
    <source>
        <strain evidence="4 5">HTCC2155</strain>
    </source>
</reference>